<evidence type="ECO:0000313" key="6">
    <source>
        <dbReference type="EMBL" id="KAK1788468.1"/>
    </source>
</evidence>
<evidence type="ECO:0000259" key="5">
    <source>
        <dbReference type="PROSITE" id="PS50001"/>
    </source>
</evidence>
<accession>A0AAD8YYY6</accession>
<dbReference type="FunFam" id="2.30.29.30:FF:000036">
    <property type="entry name" value="SHC-transforming protein 1 isoform 3"/>
    <property type="match status" value="1"/>
</dbReference>
<dbReference type="PROSITE" id="PS01179">
    <property type="entry name" value="PID"/>
    <property type="match status" value="1"/>
</dbReference>
<dbReference type="InterPro" id="IPR036860">
    <property type="entry name" value="SH2_dom_sf"/>
</dbReference>
<dbReference type="GO" id="GO:0030971">
    <property type="term" value="F:receptor tyrosine kinase binding"/>
    <property type="evidence" value="ECO:0007669"/>
    <property type="project" value="TreeGrafter"/>
</dbReference>
<dbReference type="InterPro" id="IPR000980">
    <property type="entry name" value="SH2"/>
</dbReference>
<dbReference type="GO" id="GO:0035556">
    <property type="term" value="P:intracellular signal transduction"/>
    <property type="evidence" value="ECO:0007669"/>
    <property type="project" value="InterPro"/>
</dbReference>
<name>A0AAD8YYY6_9TELE</name>
<dbReference type="FunFam" id="3.30.505.10:FF:000005">
    <property type="entry name" value="SHC-transforming protein 1 isoform 3"/>
    <property type="match status" value="1"/>
</dbReference>
<sequence length="728" mass="77092">MLHRAKYNRFRNESVTSVDELLHGLPMNAKVSAAPPPAAEPPYALPADAPAPPDPGEDSGTTLCTLINRVSNLKFANSGSLLGIKGLPSAVKDLAVAKLQGAGGGGGGGSGSPGPSGLPTASGGGGSCASSAAAAGALHGPQEPGSVSSGKKGRMEEAQSGGEDWNLGRLGSMAAVGGAGAGGEGCVGLVNKPSRGWLHSNEKISGPGVTYVVKYLGCIEVLRSMRSLDFTTRSQITREAISLVCEAVPGTKGGLRKRKPPSKALSSILGKSNLQFAGMSINLNISISSLNLMTPDSKQIIANHHMQSISFASGGDPDTTDYVAYVAKDPVNRRACHILECSDGLAQDVICTIGQAFDLRFQQYLQCPPSKLSAIHDRVLSVEEPSLTEEGEEPPDHPYYNNIPGKMPPPGGFIDARLTNQAAESNQGVADQPYYQGRPVLIQQGSCDIYSLPEVKGQTPKPELPTYVNTQHIDTQVRAALQGDVNAACESGVGAALQDSLGKDLFDMKPFEDAILSQPASVGAAAVMCAASGLHKVASVDNSSPLLVRAAALRTLDELEGQAWYHGEMSRRQAEKLLLNDGDFLVRKSATNPGSYVLTGMHNGLTKHLLLVDPEGTVRTKDHIFESISHLIGHHRDNNLPIVSAGNEPNGLVPKREGWWCDWETQLSLDFKCTAQLQQNSLAWIWFMSHKTRSTRQDAGVLWEYQSRGGIRAELESSISELGSGFEL</sequence>
<feature type="compositionally biased region" description="Pro residues" evidence="3">
    <location>
        <begin position="34"/>
        <end position="54"/>
    </location>
</feature>
<feature type="domain" description="SH2" evidence="5">
    <location>
        <begin position="564"/>
        <end position="650"/>
    </location>
</feature>
<dbReference type="PANTHER" id="PTHR10337:SF4">
    <property type="entry name" value="SHC-TRANSFORMING PROTEIN 3"/>
    <property type="match status" value="1"/>
</dbReference>
<evidence type="ECO:0008006" key="8">
    <source>
        <dbReference type="Google" id="ProtNLM"/>
    </source>
</evidence>
<dbReference type="SUPFAM" id="SSF50729">
    <property type="entry name" value="PH domain-like"/>
    <property type="match status" value="1"/>
</dbReference>
<dbReference type="EMBL" id="JAROKS010000023">
    <property type="protein sequence ID" value="KAK1788468.1"/>
    <property type="molecule type" value="Genomic_DNA"/>
</dbReference>
<dbReference type="SMART" id="SM00252">
    <property type="entry name" value="SH2"/>
    <property type="match status" value="1"/>
</dbReference>
<dbReference type="Proteomes" id="UP001239994">
    <property type="component" value="Unassembled WGS sequence"/>
</dbReference>
<evidence type="ECO:0000256" key="2">
    <source>
        <dbReference type="PROSITE-ProRule" id="PRU00191"/>
    </source>
</evidence>
<dbReference type="AlphaFoldDB" id="A0AAD8YYY6"/>
<keyword evidence="7" id="KW-1185">Reference proteome</keyword>
<dbReference type="PRINTS" id="PR00401">
    <property type="entry name" value="SH2DOMAIN"/>
</dbReference>
<dbReference type="Pfam" id="PF00017">
    <property type="entry name" value="SH2"/>
    <property type="match status" value="1"/>
</dbReference>
<evidence type="ECO:0000256" key="3">
    <source>
        <dbReference type="SAM" id="MobiDB-lite"/>
    </source>
</evidence>
<dbReference type="InterPro" id="IPR006020">
    <property type="entry name" value="PTB/PI_dom"/>
</dbReference>
<keyword evidence="1 2" id="KW-0727">SH2 domain</keyword>
<dbReference type="GO" id="GO:0007169">
    <property type="term" value="P:cell surface receptor protein tyrosine kinase signaling pathway"/>
    <property type="evidence" value="ECO:0007669"/>
    <property type="project" value="TreeGrafter"/>
</dbReference>
<evidence type="ECO:0000259" key="4">
    <source>
        <dbReference type="PROSITE" id="PS01179"/>
    </source>
</evidence>
<dbReference type="PANTHER" id="PTHR10337">
    <property type="entry name" value="SHC TRANSFORMING PROTEIN"/>
    <property type="match status" value="1"/>
</dbReference>
<feature type="region of interest" description="Disordered" evidence="3">
    <location>
        <begin position="32"/>
        <end position="62"/>
    </location>
</feature>
<gene>
    <name evidence="6" type="ORF">P4O66_016899</name>
</gene>
<evidence type="ECO:0000256" key="1">
    <source>
        <dbReference type="ARBA" id="ARBA00022999"/>
    </source>
</evidence>
<dbReference type="SUPFAM" id="SSF55550">
    <property type="entry name" value="SH2 domain"/>
    <property type="match status" value="1"/>
</dbReference>
<dbReference type="Gene3D" id="3.30.505.10">
    <property type="entry name" value="SH2 domain"/>
    <property type="match status" value="1"/>
</dbReference>
<dbReference type="InterPro" id="IPR011993">
    <property type="entry name" value="PH-like_dom_sf"/>
</dbReference>
<feature type="domain" description="PID" evidence="4">
    <location>
        <begin position="206"/>
        <end position="380"/>
    </location>
</feature>
<dbReference type="Gene3D" id="2.30.29.30">
    <property type="entry name" value="Pleckstrin-homology domain (PH domain)/Phosphotyrosine-binding domain (PTB)"/>
    <property type="match status" value="1"/>
</dbReference>
<dbReference type="SMART" id="SM00462">
    <property type="entry name" value="PTB"/>
    <property type="match status" value="1"/>
</dbReference>
<feature type="compositionally biased region" description="Low complexity" evidence="3">
    <location>
        <begin position="128"/>
        <end position="137"/>
    </location>
</feature>
<comment type="caution">
    <text evidence="6">The sequence shown here is derived from an EMBL/GenBank/DDBJ whole genome shotgun (WGS) entry which is preliminary data.</text>
</comment>
<dbReference type="Pfam" id="PF00640">
    <property type="entry name" value="PID"/>
    <property type="match status" value="1"/>
</dbReference>
<proteinExistence type="predicted"/>
<dbReference type="GO" id="GO:0005886">
    <property type="term" value="C:plasma membrane"/>
    <property type="evidence" value="ECO:0007669"/>
    <property type="project" value="TreeGrafter"/>
</dbReference>
<feature type="region of interest" description="Disordered" evidence="3">
    <location>
        <begin position="102"/>
        <end position="167"/>
    </location>
</feature>
<dbReference type="CDD" id="cd01209">
    <property type="entry name" value="PTB_Shc"/>
    <property type="match status" value="1"/>
</dbReference>
<evidence type="ECO:0000313" key="7">
    <source>
        <dbReference type="Proteomes" id="UP001239994"/>
    </source>
</evidence>
<dbReference type="InterPro" id="IPR051235">
    <property type="entry name" value="CEP152/SHC-Transforming"/>
</dbReference>
<dbReference type="InterPro" id="IPR035676">
    <property type="entry name" value="SHC_SH2"/>
</dbReference>
<dbReference type="InterPro" id="IPR006019">
    <property type="entry name" value="PID_Shc-like"/>
</dbReference>
<protein>
    <recommendedName>
        <fullName evidence="8">SHC adaptor protein 3</fullName>
    </recommendedName>
</protein>
<organism evidence="6 7">
    <name type="scientific">Electrophorus voltai</name>
    <dbReference type="NCBI Taxonomy" id="2609070"/>
    <lineage>
        <taxon>Eukaryota</taxon>
        <taxon>Metazoa</taxon>
        <taxon>Chordata</taxon>
        <taxon>Craniata</taxon>
        <taxon>Vertebrata</taxon>
        <taxon>Euteleostomi</taxon>
        <taxon>Actinopterygii</taxon>
        <taxon>Neopterygii</taxon>
        <taxon>Teleostei</taxon>
        <taxon>Ostariophysi</taxon>
        <taxon>Gymnotiformes</taxon>
        <taxon>Gymnotoidei</taxon>
        <taxon>Gymnotidae</taxon>
        <taxon>Electrophorus</taxon>
    </lineage>
</organism>
<dbReference type="CDD" id="cd09925">
    <property type="entry name" value="SH2_SHC"/>
    <property type="match status" value="1"/>
</dbReference>
<dbReference type="PRINTS" id="PR00629">
    <property type="entry name" value="SHCPIDOMAIN"/>
</dbReference>
<feature type="compositionally biased region" description="Gly residues" evidence="3">
    <location>
        <begin position="102"/>
        <end position="114"/>
    </location>
</feature>
<reference evidence="6" key="1">
    <citation type="submission" date="2023-03" db="EMBL/GenBank/DDBJ databases">
        <title>Electrophorus voltai genome.</title>
        <authorList>
            <person name="Bian C."/>
        </authorList>
    </citation>
    <scope>NUCLEOTIDE SEQUENCE</scope>
    <source>
        <strain evidence="6">CB-2022</strain>
        <tissue evidence="6">Muscle</tissue>
    </source>
</reference>
<dbReference type="PROSITE" id="PS50001">
    <property type="entry name" value="SH2"/>
    <property type="match status" value="1"/>
</dbReference>